<evidence type="ECO:0000313" key="2">
    <source>
        <dbReference type="Proteomes" id="UP000177152"/>
    </source>
</evidence>
<organism evidence="1 2">
    <name type="scientific">Candidatus Sungbacteria bacterium RIFCSPHIGHO2_01_FULL_47_32</name>
    <dbReference type="NCBI Taxonomy" id="1802264"/>
    <lineage>
        <taxon>Bacteria</taxon>
        <taxon>Candidatus Sungiibacteriota</taxon>
    </lineage>
</organism>
<dbReference type="Proteomes" id="UP000177152">
    <property type="component" value="Unassembled WGS sequence"/>
</dbReference>
<name>A0A1G2K6N6_9BACT</name>
<evidence type="ECO:0000313" key="1">
    <source>
        <dbReference type="EMBL" id="OGZ94863.1"/>
    </source>
</evidence>
<sequence>MQNFNKKVVVGNIMMRPDILRKYLAKSHYFMKYDTDKEMLEFNANHGAGGETLFEIRNVSYESAIKLADGLGLKGDGASPLHWGKWNPVMHLNHDGSEDAEQIRLELLRLNIPHTVAKESGVLALTFHPYTYQAPHYDVVKMLEAIRDTAEAYKDHLNTTP</sequence>
<proteinExistence type="predicted"/>
<accession>A0A1G2K6N6</accession>
<dbReference type="EMBL" id="MHQC01000024">
    <property type="protein sequence ID" value="OGZ94863.1"/>
    <property type="molecule type" value="Genomic_DNA"/>
</dbReference>
<gene>
    <name evidence="1" type="ORF">A2633_00080</name>
</gene>
<comment type="caution">
    <text evidence="1">The sequence shown here is derived from an EMBL/GenBank/DDBJ whole genome shotgun (WGS) entry which is preliminary data.</text>
</comment>
<dbReference type="AlphaFoldDB" id="A0A1G2K6N6"/>
<reference evidence="1 2" key="1">
    <citation type="journal article" date="2016" name="Nat. Commun.">
        <title>Thousands of microbial genomes shed light on interconnected biogeochemical processes in an aquifer system.</title>
        <authorList>
            <person name="Anantharaman K."/>
            <person name="Brown C.T."/>
            <person name="Hug L.A."/>
            <person name="Sharon I."/>
            <person name="Castelle C.J."/>
            <person name="Probst A.J."/>
            <person name="Thomas B.C."/>
            <person name="Singh A."/>
            <person name="Wilkins M.J."/>
            <person name="Karaoz U."/>
            <person name="Brodie E.L."/>
            <person name="Williams K.H."/>
            <person name="Hubbard S.S."/>
            <person name="Banfield J.F."/>
        </authorList>
    </citation>
    <scope>NUCLEOTIDE SEQUENCE [LARGE SCALE GENOMIC DNA]</scope>
</reference>
<protein>
    <submittedName>
        <fullName evidence="1">Uncharacterized protein</fullName>
    </submittedName>
</protein>